<evidence type="ECO:0000256" key="2">
    <source>
        <dbReference type="ARBA" id="ARBA00023043"/>
    </source>
</evidence>
<keyword evidence="5" id="KW-1185">Reference proteome</keyword>
<proteinExistence type="predicted"/>
<dbReference type="Proteomes" id="UP000693970">
    <property type="component" value="Unassembled WGS sequence"/>
</dbReference>
<accession>A0A9K3KM25</accession>
<dbReference type="PANTHER" id="PTHR24153:SF8">
    <property type="entry name" value="FORKED, ISOFORM F"/>
    <property type="match status" value="1"/>
</dbReference>
<dbReference type="GO" id="GO:0051017">
    <property type="term" value="P:actin filament bundle assembly"/>
    <property type="evidence" value="ECO:0007669"/>
    <property type="project" value="TreeGrafter"/>
</dbReference>
<dbReference type="GO" id="GO:0051015">
    <property type="term" value="F:actin filament binding"/>
    <property type="evidence" value="ECO:0007669"/>
    <property type="project" value="TreeGrafter"/>
</dbReference>
<reference evidence="4" key="2">
    <citation type="submission" date="2021-04" db="EMBL/GenBank/DDBJ databases">
        <authorList>
            <person name="Podell S."/>
        </authorList>
    </citation>
    <scope>NUCLEOTIDE SEQUENCE</scope>
    <source>
        <strain evidence="4">Hildebrandi</strain>
    </source>
</reference>
<dbReference type="InterPro" id="IPR052420">
    <property type="entry name" value="Espin/Espin-like"/>
</dbReference>
<keyword evidence="2" id="KW-0040">ANK repeat</keyword>
<feature type="compositionally biased region" description="Low complexity" evidence="3">
    <location>
        <begin position="84"/>
        <end position="96"/>
    </location>
</feature>
<dbReference type="GO" id="GO:0005737">
    <property type="term" value="C:cytoplasm"/>
    <property type="evidence" value="ECO:0007669"/>
    <property type="project" value="TreeGrafter"/>
</dbReference>
<dbReference type="EMBL" id="JAGRRH010000021">
    <property type="protein sequence ID" value="KAG7346189.1"/>
    <property type="molecule type" value="Genomic_DNA"/>
</dbReference>
<dbReference type="SMART" id="SM00248">
    <property type="entry name" value="ANK"/>
    <property type="match status" value="7"/>
</dbReference>
<keyword evidence="1" id="KW-0677">Repeat</keyword>
<feature type="compositionally biased region" description="Acidic residues" evidence="3">
    <location>
        <begin position="22"/>
        <end position="37"/>
    </location>
</feature>
<feature type="compositionally biased region" description="Basic and acidic residues" evidence="3">
    <location>
        <begin position="1"/>
        <end position="12"/>
    </location>
</feature>
<evidence type="ECO:0000256" key="3">
    <source>
        <dbReference type="SAM" id="MobiDB-lite"/>
    </source>
</evidence>
<feature type="compositionally biased region" description="Low complexity" evidence="3">
    <location>
        <begin position="45"/>
        <end position="63"/>
    </location>
</feature>
<evidence type="ECO:0000256" key="1">
    <source>
        <dbReference type="ARBA" id="ARBA00022737"/>
    </source>
</evidence>
<dbReference type="PANTHER" id="PTHR24153">
    <property type="entry name" value="ESPIN"/>
    <property type="match status" value="1"/>
</dbReference>
<feature type="region of interest" description="Disordered" evidence="3">
    <location>
        <begin position="1"/>
        <end position="63"/>
    </location>
</feature>
<reference evidence="4" key="1">
    <citation type="journal article" date="2021" name="Sci. Rep.">
        <title>Diploid genomic architecture of Nitzschia inconspicua, an elite biomass production diatom.</title>
        <authorList>
            <person name="Oliver A."/>
            <person name="Podell S."/>
            <person name="Pinowska A."/>
            <person name="Traller J.C."/>
            <person name="Smith S.R."/>
            <person name="McClure R."/>
            <person name="Beliaev A."/>
            <person name="Bohutskyi P."/>
            <person name="Hill E.A."/>
            <person name="Rabines A."/>
            <person name="Zheng H."/>
            <person name="Allen L.Z."/>
            <person name="Kuo A."/>
            <person name="Grigoriev I.V."/>
            <person name="Allen A.E."/>
            <person name="Hazlebeck D."/>
            <person name="Allen E.E."/>
        </authorList>
    </citation>
    <scope>NUCLEOTIDE SEQUENCE</scope>
    <source>
        <strain evidence="4">Hildebrandi</strain>
    </source>
</reference>
<feature type="region of interest" description="Disordered" evidence="3">
    <location>
        <begin position="76"/>
        <end position="102"/>
    </location>
</feature>
<evidence type="ECO:0000313" key="5">
    <source>
        <dbReference type="Proteomes" id="UP000693970"/>
    </source>
</evidence>
<evidence type="ECO:0000313" key="4">
    <source>
        <dbReference type="EMBL" id="KAG7346189.1"/>
    </source>
</evidence>
<feature type="region of interest" description="Disordered" evidence="3">
    <location>
        <begin position="226"/>
        <end position="245"/>
    </location>
</feature>
<sequence>MEEQDRRNDHSEGILSVVTIPEMEDSMVVEGFNDDNSNDTPTAESTTPVSQTQTASVSTPAAAPVAPVVVETTATSPMCSSQQPTPLAASTSTSSLHRATTPTYFSPSDRIVDAWIQQSLTMPSATGGGQPDESYRIDAGMPAPRHRRDRSVGSGFSATDYASLYGITTITPRGTSTGGRFISTSSAHSGSTEFHNSWSTNSTPNVSKSTVHLSEQDVMNVSTPSLLTASSSHGDRPLSLSRVSSSADEDGIMGTGVSSVIHDAARITSWQTVIELCETQPEAAAYIGRDGWTALHHACNRRCPVPEAVEALIRAYPDALLVEEDKGWLPLHYACRFKAPKEAVRLLLRMYPEKGRFGVSRPDRKGRTPLWYAVRYDAPSGVPSLLLEVDPSTVLEEDQNSNAPLAVVWDQFAEKMDGKRTLNRIIGTGMDNDGSNFHCTLTTETTVETTETLLNDLNPMEKAELVKRRLESQKVWCKRWSTVNSFLRAAFGFTMDDDWELVDTNSEEEKKDSPVSQRGKQRKFRILHAVSAIRCHHSLFLLAAALHPEQAFEVDDNDLRRMDKISGKHNTAAETPRNVTALHFAAASRASDDAGRIVLTQLLDLNPDAARIVDSEGSTPLHRIAENKHKVNWDADGVHDLYDANTEAIQQADLNGRLPLHRAAIGITYHNLMSEESTVTHSKICQLLARYEDGAHHADNFGCLPVHLVAQYGKGWDAQAQALHDANPAAVRSRSGVKYGNRLPLHMAAANPNAEFSLITKLLELNPRGAAQADRKGMYPLHIACETGLNWRCIQAIHEAYPEAVQQVEQNSRGWTALHMAAAAKGIDSDVIENLVELNPGAAAVADVNGDYPLHMACRVGKTWETGLSKIFDANADAIRCPDSKGLLPLHITSFLYSSENNAKPTGPQVIDIRSRRMSKSAFAVDAEQATTKEREEARKLGNIFNLIKADPTVLF</sequence>
<comment type="caution">
    <text evidence="4">The sequence shown here is derived from an EMBL/GenBank/DDBJ whole genome shotgun (WGS) entry which is preliminary data.</text>
</comment>
<dbReference type="Pfam" id="PF12796">
    <property type="entry name" value="Ank_2"/>
    <property type="match status" value="2"/>
</dbReference>
<dbReference type="OrthoDB" id="10254686at2759"/>
<dbReference type="InterPro" id="IPR002110">
    <property type="entry name" value="Ankyrin_rpt"/>
</dbReference>
<organism evidence="4 5">
    <name type="scientific">Nitzschia inconspicua</name>
    <dbReference type="NCBI Taxonomy" id="303405"/>
    <lineage>
        <taxon>Eukaryota</taxon>
        <taxon>Sar</taxon>
        <taxon>Stramenopiles</taxon>
        <taxon>Ochrophyta</taxon>
        <taxon>Bacillariophyta</taxon>
        <taxon>Bacillariophyceae</taxon>
        <taxon>Bacillariophycidae</taxon>
        <taxon>Bacillariales</taxon>
        <taxon>Bacillariaceae</taxon>
        <taxon>Nitzschia</taxon>
    </lineage>
</organism>
<name>A0A9K3KM25_9STRA</name>
<gene>
    <name evidence="4" type="ORF">IV203_005257</name>
</gene>
<protein>
    <submittedName>
        <fullName evidence="4">Ankyrin repeat domain protein</fullName>
    </submittedName>
</protein>
<dbReference type="AlphaFoldDB" id="A0A9K3KM25"/>